<dbReference type="InterPro" id="IPR035903">
    <property type="entry name" value="HesB-like_dom_sf"/>
</dbReference>
<sequence length="116" mass="12625">MYLTVTTEAKEKLAPFADFDLLLDYDDGVGPLSKTGSCTLDGGFRIIAVKPGTYAKDYSETLDSDLGPVRYKDYTDMFMDNNMKLQINPVNKLLKLSGNSSGELTASVAIVDATNN</sequence>
<dbReference type="RefSeq" id="WP_056976767.1">
    <property type="nucleotide sequence ID" value="NZ_AYYP01000036.1"/>
</dbReference>
<proteinExistence type="predicted"/>
<dbReference type="GeneID" id="75138099"/>
<comment type="caution">
    <text evidence="2">The sequence shown here is derived from an EMBL/GenBank/DDBJ whole genome shotgun (WGS) entry which is preliminary data.</text>
</comment>
<organism evidence="2 3">
    <name type="scientific">Ligilactobacillus agilis DSM 20509</name>
    <dbReference type="NCBI Taxonomy" id="1423718"/>
    <lineage>
        <taxon>Bacteria</taxon>
        <taxon>Bacillati</taxon>
        <taxon>Bacillota</taxon>
        <taxon>Bacilli</taxon>
        <taxon>Lactobacillales</taxon>
        <taxon>Lactobacillaceae</taxon>
        <taxon>Ligilactobacillus</taxon>
    </lineage>
</organism>
<protein>
    <recommendedName>
        <fullName evidence="1">Core domain-containing protein</fullName>
    </recommendedName>
</protein>
<dbReference type="Pfam" id="PF01521">
    <property type="entry name" value="Fe-S_biosyn"/>
    <property type="match status" value="1"/>
</dbReference>
<dbReference type="EMBL" id="AYYP01000036">
    <property type="protein sequence ID" value="KRM64266.1"/>
    <property type="molecule type" value="Genomic_DNA"/>
</dbReference>
<evidence type="ECO:0000259" key="1">
    <source>
        <dbReference type="Pfam" id="PF01521"/>
    </source>
</evidence>
<dbReference type="SUPFAM" id="SSF89360">
    <property type="entry name" value="HesB-like domain"/>
    <property type="match status" value="1"/>
</dbReference>
<accession>A0A0R2AC23</accession>
<name>A0A0R2AC23_9LACO</name>
<feature type="domain" description="Core" evidence="1">
    <location>
        <begin position="1"/>
        <end position="111"/>
    </location>
</feature>
<keyword evidence="3" id="KW-1185">Reference proteome</keyword>
<reference evidence="2 3" key="1">
    <citation type="journal article" date="2015" name="Genome Announc.">
        <title>Expanding the biotechnology potential of lactobacilli through comparative genomics of 213 strains and associated genera.</title>
        <authorList>
            <person name="Sun Z."/>
            <person name="Harris H.M."/>
            <person name="McCann A."/>
            <person name="Guo C."/>
            <person name="Argimon S."/>
            <person name="Zhang W."/>
            <person name="Yang X."/>
            <person name="Jeffery I.B."/>
            <person name="Cooney J.C."/>
            <person name="Kagawa T.F."/>
            <person name="Liu W."/>
            <person name="Song Y."/>
            <person name="Salvetti E."/>
            <person name="Wrobel A."/>
            <person name="Rasinkangas P."/>
            <person name="Parkhill J."/>
            <person name="Rea M.C."/>
            <person name="O'Sullivan O."/>
            <person name="Ritari J."/>
            <person name="Douillard F.P."/>
            <person name="Paul Ross R."/>
            <person name="Yang R."/>
            <person name="Briner A.E."/>
            <person name="Felis G.E."/>
            <person name="de Vos W.M."/>
            <person name="Barrangou R."/>
            <person name="Klaenhammer T.R."/>
            <person name="Caufield P.W."/>
            <person name="Cui Y."/>
            <person name="Zhang H."/>
            <person name="O'Toole P.W."/>
        </authorList>
    </citation>
    <scope>NUCLEOTIDE SEQUENCE [LARGE SCALE GENOMIC DNA]</scope>
    <source>
        <strain evidence="2 3">DSM 20509</strain>
    </source>
</reference>
<dbReference type="PATRIC" id="fig|1423718.3.peg.2022"/>
<dbReference type="Gene3D" id="2.60.300.12">
    <property type="entry name" value="HesB-like domain"/>
    <property type="match status" value="1"/>
</dbReference>
<dbReference type="OrthoDB" id="2361502at2"/>
<evidence type="ECO:0000313" key="3">
    <source>
        <dbReference type="Proteomes" id="UP000051008"/>
    </source>
</evidence>
<gene>
    <name evidence="2" type="ORF">FC14_GL001947</name>
</gene>
<dbReference type="AlphaFoldDB" id="A0A0R2AC23"/>
<dbReference type="Proteomes" id="UP000051008">
    <property type="component" value="Unassembled WGS sequence"/>
</dbReference>
<evidence type="ECO:0000313" key="2">
    <source>
        <dbReference type="EMBL" id="KRM64266.1"/>
    </source>
</evidence>
<dbReference type="InterPro" id="IPR000361">
    <property type="entry name" value="ATAP_core_dom"/>
</dbReference>